<sequence>MQKLPCVYILTNRRNGTLYTGVTSNLPHRIWQHKNSVIDGFSKRYATHQLVFYETHESMESAILREKQIKSGSRKRKLELIEAFNPRWEDLYNSIL</sequence>
<dbReference type="CDD" id="cd10448">
    <property type="entry name" value="GIY-YIG_unchar_3"/>
    <property type="match status" value="1"/>
</dbReference>
<dbReference type="Proteomes" id="UP000012019">
    <property type="component" value="Unassembled WGS sequence"/>
</dbReference>
<dbReference type="SUPFAM" id="SSF82771">
    <property type="entry name" value="GIY-YIG endonuclease"/>
    <property type="match status" value="1"/>
</dbReference>
<comment type="caution">
    <text evidence="3">The sequence shown here is derived from an EMBL/GenBank/DDBJ whole genome shotgun (WGS) entry which is preliminary data.</text>
</comment>
<dbReference type="Gene3D" id="3.40.1440.10">
    <property type="entry name" value="GIY-YIG endonuclease"/>
    <property type="match status" value="1"/>
</dbReference>
<dbReference type="OrthoDB" id="9807770at2"/>
<evidence type="ECO:0000256" key="1">
    <source>
        <dbReference type="ARBA" id="ARBA00007435"/>
    </source>
</evidence>
<feature type="domain" description="GIY-YIG" evidence="2">
    <location>
        <begin position="3"/>
        <end position="79"/>
    </location>
</feature>
<dbReference type="InterPro" id="IPR035901">
    <property type="entry name" value="GIY-YIG_endonuc_sf"/>
</dbReference>
<dbReference type="eggNOG" id="COG2827">
    <property type="taxonomic scope" value="Bacteria"/>
</dbReference>
<keyword evidence="4" id="KW-1185">Reference proteome</keyword>
<proteinExistence type="inferred from homology"/>
<name>M7NV89_9GAMM</name>
<dbReference type="PANTHER" id="PTHR34477:SF5">
    <property type="entry name" value="BSL5627 PROTEIN"/>
    <property type="match status" value="1"/>
</dbReference>
<dbReference type="Pfam" id="PF01541">
    <property type="entry name" value="GIY-YIG"/>
    <property type="match status" value="1"/>
</dbReference>
<protein>
    <submittedName>
        <fullName evidence="3">Excinuclease ABC, C subunit-like protein</fullName>
    </submittedName>
</protein>
<dbReference type="EMBL" id="APHR01000047">
    <property type="protein sequence ID" value="EMR12678.1"/>
    <property type="molecule type" value="Genomic_DNA"/>
</dbReference>
<evidence type="ECO:0000313" key="4">
    <source>
        <dbReference type="Proteomes" id="UP000012019"/>
    </source>
</evidence>
<dbReference type="InterPro" id="IPR000305">
    <property type="entry name" value="GIY-YIG_endonuc"/>
</dbReference>
<dbReference type="RefSeq" id="WP_009726794.1">
    <property type="nucleotide sequence ID" value="NZ_APHR01000047.1"/>
</dbReference>
<gene>
    <name evidence="3" type="ORF">MPL1_09110</name>
</gene>
<dbReference type="PANTHER" id="PTHR34477">
    <property type="entry name" value="UPF0213 PROTEIN YHBQ"/>
    <property type="match status" value="1"/>
</dbReference>
<dbReference type="InterPro" id="IPR050190">
    <property type="entry name" value="UPF0213_domain"/>
</dbReference>
<comment type="similarity">
    <text evidence="1">Belongs to the UPF0213 family.</text>
</comment>
<reference evidence="3 4" key="1">
    <citation type="journal article" date="2013" name="Genome Announc.">
        <title>Draft Genome Sequence of Methylophaga lonarensis MPLT, a Haloalkaliphilic (Non-Methane-Utilizing) Methylotroph.</title>
        <authorList>
            <person name="Shetty S.A."/>
            <person name="Marathe N.P."/>
            <person name="Munot H."/>
            <person name="Antony C.P."/>
            <person name="Dhotre D.P."/>
            <person name="Murrell J.C."/>
            <person name="Shouche Y.S."/>
        </authorList>
    </citation>
    <scope>NUCLEOTIDE SEQUENCE [LARGE SCALE GENOMIC DNA]</scope>
    <source>
        <strain evidence="3 4">MPL</strain>
    </source>
</reference>
<evidence type="ECO:0000259" key="2">
    <source>
        <dbReference type="PROSITE" id="PS50164"/>
    </source>
</evidence>
<evidence type="ECO:0000313" key="3">
    <source>
        <dbReference type="EMBL" id="EMR12678.1"/>
    </source>
</evidence>
<dbReference type="PROSITE" id="PS50164">
    <property type="entry name" value="GIY_YIG"/>
    <property type="match status" value="1"/>
</dbReference>
<accession>M7NV89</accession>
<organism evidence="3 4">
    <name type="scientific">Methylophaga lonarensis MPL</name>
    <dbReference type="NCBI Taxonomy" id="1286106"/>
    <lineage>
        <taxon>Bacteria</taxon>
        <taxon>Pseudomonadati</taxon>
        <taxon>Pseudomonadota</taxon>
        <taxon>Gammaproteobacteria</taxon>
        <taxon>Thiotrichales</taxon>
        <taxon>Piscirickettsiaceae</taxon>
        <taxon>Methylophaga</taxon>
    </lineage>
</organism>
<dbReference type="AlphaFoldDB" id="M7NV89"/>